<dbReference type="Pfam" id="PF05130">
    <property type="entry name" value="FlgN"/>
    <property type="match status" value="1"/>
</dbReference>
<gene>
    <name evidence="4" type="primary">flgN</name>
    <name evidence="4" type="ORF">OW720_01725</name>
</gene>
<keyword evidence="3" id="KW-1005">Bacterial flagellum biogenesis</keyword>
<proteinExistence type="inferred from homology"/>
<dbReference type="InterPro" id="IPR036679">
    <property type="entry name" value="FlgN-like_sf"/>
</dbReference>
<keyword evidence="4" id="KW-0282">Flagellum</keyword>
<name>A0AAJ5PV96_9GAMM</name>
<dbReference type="Proteomes" id="UP001163440">
    <property type="component" value="Chromosome"/>
</dbReference>
<sequence length="135" mass="16359">MKTLIDTIFTIKDILISIENILNQEYDNLLNPNTNIDVLELIFKKKTILFEKFFILNKNRLSLEKKFNMFSPYKNYKQLENSWHIILKKCFLLKKLNLKNKILINKNLYLNQYFLELFSSYQKRVIYDINGNLKI</sequence>
<comment type="similarity">
    <text evidence="2">Belongs to the FlgN family.</text>
</comment>
<keyword evidence="4" id="KW-0966">Cell projection</keyword>
<evidence type="ECO:0000313" key="5">
    <source>
        <dbReference type="Proteomes" id="UP001163440"/>
    </source>
</evidence>
<evidence type="ECO:0000313" key="4">
    <source>
        <dbReference type="EMBL" id="WAI18718.1"/>
    </source>
</evidence>
<accession>A0AAJ5PV96</accession>
<dbReference type="EMBL" id="CP113406">
    <property type="protein sequence ID" value="WAI18718.1"/>
    <property type="molecule type" value="Genomic_DNA"/>
</dbReference>
<evidence type="ECO:0000256" key="1">
    <source>
        <dbReference type="ARBA" id="ARBA00002397"/>
    </source>
</evidence>
<protein>
    <submittedName>
        <fullName evidence="4">Flagellar export chaperone FlgN</fullName>
    </submittedName>
</protein>
<reference evidence="4" key="1">
    <citation type="submission" date="2022-11" db="EMBL/GenBank/DDBJ databases">
        <title>The whole genome sequencing of pests is an important tool to study the evolution of the plant-insect interaction and insecticide resistance.</title>
        <authorList>
            <person name="Kananovich Y."/>
        </authorList>
    </citation>
    <scope>NUCLEOTIDE SEQUENCE</scope>
    <source>
        <strain evidence="4">BSU_Bre_2018</strain>
    </source>
</reference>
<evidence type="ECO:0000256" key="2">
    <source>
        <dbReference type="ARBA" id="ARBA00007703"/>
    </source>
</evidence>
<dbReference type="InterPro" id="IPR007809">
    <property type="entry name" value="FlgN-like"/>
</dbReference>
<comment type="function">
    <text evidence="1">Required for the efficient initiation of filament assembly.</text>
</comment>
<evidence type="ECO:0000256" key="3">
    <source>
        <dbReference type="ARBA" id="ARBA00022795"/>
    </source>
</evidence>
<dbReference type="SUPFAM" id="SSF140566">
    <property type="entry name" value="FlgN-like"/>
    <property type="match status" value="1"/>
</dbReference>
<dbReference type="AlphaFoldDB" id="A0AAJ5PV96"/>
<dbReference type="GO" id="GO:0044780">
    <property type="term" value="P:bacterial-type flagellum assembly"/>
    <property type="evidence" value="ECO:0007669"/>
    <property type="project" value="InterPro"/>
</dbReference>
<organism evidence="4 5">
    <name type="scientific">Buchnera aphidicola</name>
    <name type="common">Brevicoryne brassicae</name>
    <dbReference type="NCBI Taxonomy" id="911343"/>
    <lineage>
        <taxon>Bacteria</taxon>
        <taxon>Pseudomonadati</taxon>
        <taxon>Pseudomonadota</taxon>
        <taxon>Gammaproteobacteria</taxon>
        <taxon>Enterobacterales</taxon>
        <taxon>Erwiniaceae</taxon>
        <taxon>Buchnera</taxon>
    </lineage>
</organism>
<dbReference type="RefSeq" id="WP_158365724.1">
    <property type="nucleotide sequence ID" value="NZ_CP034882.1"/>
</dbReference>
<keyword evidence="4" id="KW-0969">Cilium</keyword>